<dbReference type="Proteomes" id="UP000521943">
    <property type="component" value="Unassembled WGS sequence"/>
</dbReference>
<comment type="caution">
    <text evidence="1">The sequence shown here is derived from an EMBL/GenBank/DDBJ whole genome shotgun (WGS) entry which is preliminary data.</text>
</comment>
<evidence type="ECO:0000313" key="1">
    <source>
        <dbReference type="EMBL" id="KAF6763010.1"/>
    </source>
</evidence>
<dbReference type="EMBL" id="JACGCI010000006">
    <property type="protein sequence ID" value="KAF6763010.1"/>
    <property type="molecule type" value="Genomic_DNA"/>
</dbReference>
<dbReference type="InterPro" id="IPR032710">
    <property type="entry name" value="NTF2-like_dom_sf"/>
</dbReference>
<evidence type="ECO:0008006" key="3">
    <source>
        <dbReference type="Google" id="ProtNLM"/>
    </source>
</evidence>
<keyword evidence="2" id="KW-1185">Reference proteome</keyword>
<name>A0A8H6MC49_9AGAR</name>
<dbReference type="Gene3D" id="3.10.450.50">
    <property type="match status" value="1"/>
</dbReference>
<protein>
    <recommendedName>
        <fullName evidence="3">Nuclear transport factor 2 family protein</fullName>
    </recommendedName>
</protein>
<evidence type="ECO:0000313" key="2">
    <source>
        <dbReference type="Proteomes" id="UP000521943"/>
    </source>
</evidence>
<gene>
    <name evidence="1" type="ORF">DFP72DRAFT_1060206</name>
</gene>
<sequence>MQLKLMHPDFPAAAVTQEEYEAAKEWVIKTEVLEEAFIDDVSVTFGNNEPIKGKDAVKKLFKWQFSALKSFDHSVEFILVLKEGIIVQSKTTYNYTDGESTTVKAVGMYAKTPDSTKGYRVPPVW</sequence>
<accession>A0A8H6MC49</accession>
<proteinExistence type="predicted"/>
<reference evidence="1 2" key="1">
    <citation type="submission" date="2020-07" db="EMBL/GenBank/DDBJ databases">
        <title>Comparative genomics of pyrophilous fungi reveals a link between fire events and developmental genes.</title>
        <authorList>
            <consortium name="DOE Joint Genome Institute"/>
            <person name="Steindorff A.S."/>
            <person name="Carver A."/>
            <person name="Calhoun S."/>
            <person name="Stillman K."/>
            <person name="Liu H."/>
            <person name="Lipzen A."/>
            <person name="Pangilinan J."/>
            <person name="Labutti K."/>
            <person name="Bruns T.D."/>
            <person name="Grigoriev I.V."/>
        </authorList>
    </citation>
    <scope>NUCLEOTIDE SEQUENCE [LARGE SCALE GENOMIC DNA]</scope>
    <source>
        <strain evidence="1 2">CBS 144469</strain>
    </source>
</reference>
<dbReference type="SUPFAM" id="SSF54427">
    <property type="entry name" value="NTF2-like"/>
    <property type="match status" value="1"/>
</dbReference>
<dbReference type="AlphaFoldDB" id="A0A8H6MC49"/>
<organism evidence="1 2">
    <name type="scientific">Ephemerocybe angulata</name>
    <dbReference type="NCBI Taxonomy" id="980116"/>
    <lineage>
        <taxon>Eukaryota</taxon>
        <taxon>Fungi</taxon>
        <taxon>Dikarya</taxon>
        <taxon>Basidiomycota</taxon>
        <taxon>Agaricomycotina</taxon>
        <taxon>Agaricomycetes</taxon>
        <taxon>Agaricomycetidae</taxon>
        <taxon>Agaricales</taxon>
        <taxon>Agaricineae</taxon>
        <taxon>Psathyrellaceae</taxon>
        <taxon>Ephemerocybe</taxon>
    </lineage>
</organism>